<dbReference type="Proteomes" id="UP000886501">
    <property type="component" value="Unassembled WGS sequence"/>
</dbReference>
<accession>A0ACB6ZSN0</accession>
<reference evidence="1" key="1">
    <citation type="submission" date="2019-10" db="EMBL/GenBank/DDBJ databases">
        <authorList>
            <consortium name="DOE Joint Genome Institute"/>
            <person name="Kuo A."/>
            <person name="Miyauchi S."/>
            <person name="Kiss E."/>
            <person name="Drula E."/>
            <person name="Kohler A."/>
            <person name="Sanchez-Garcia M."/>
            <person name="Andreopoulos B."/>
            <person name="Barry K.W."/>
            <person name="Bonito G."/>
            <person name="Buee M."/>
            <person name="Carver A."/>
            <person name="Chen C."/>
            <person name="Cichocki N."/>
            <person name="Clum A."/>
            <person name="Culley D."/>
            <person name="Crous P.W."/>
            <person name="Fauchery L."/>
            <person name="Girlanda M."/>
            <person name="Hayes R."/>
            <person name="Keri Z."/>
            <person name="Labutti K."/>
            <person name="Lipzen A."/>
            <person name="Lombard V."/>
            <person name="Magnuson J."/>
            <person name="Maillard F."/>
            <person name="Morin E."/>
            <person name="Murat C."/>
            <person name="Nolan M."/>
            <person name="Ohm R."/>
            <person name="Pangilinan J."/>
            <person name="Pereira M."/>
            <person name="Perotto S."/>
            <person name="Peter M."/>
            <person name="Riley R."/>
            <person name="Sitrit Y."/>
            <person name="Stielow B."/>
            <person name="Szollosi G."/>
            <person name="Zifcakova L."/>
            <person name="Stursova M."/>
            <person name="Spatafora J.W."/>
            <person name="Tedersoo L."/>
            <person name="Vaario L.-M."/>
            <person name="Yamada A."/>
            <person name="Yan M."/>
            <person name="Wang P."/>
            <person name="Xu J."/>
            <person name="Bruns T."/>
            <person name="Baldrian P."/>
            <person name="Vilgalys R."/>
            <person name="Henrissat B."/>
            <person name="Grigoriev I.V."/>
            <person name="Hibbett D."/>
            <person name="Nagy L.G."/>
            <person name="Martin F.M."/>
        </authorList>
    </citation>
    <scope>NUCLEOTIDE SEQUENCE</scope>
    <source>
        <strain evidence="1">P2</strain>
    </source>
</reference>
<proteinExistence type="predicted"/>
<protein>
    <submittedName>
        <fullName evidence="1">ARM repeat-containing protein</fullName>
    </submittedName>
</protein>
<evidence type="ECO:0000313" key="1">
    <source>
        <dbReference type="EMBL" id="KAF9652850.1"/>
    </source>
</evidence>
<dbReference type="EMBL" id="MU117966">
    <property type="protein sequence ID" value="KAF9652850.1"/>
    <property type="molecule type" value="Genomic_DNA"/>
</dbReference>
<organism evidence="1 2">
    <name type="scientific">Thelephora ganbajun</name>
    <name type="common">Ganba fungus</name>
    <dbReference type="NCBI Taxonomy" id="370292"/>
    <lineage>
        <taxon>Eukaryota</taxon>
        <taxon>Fungi</taxon>
        <taxon>Dikarya</taxon>
        <taxon>Basidiomycota</taxon>
        <taxon>Agaricomycotina</taxon>
        <taxon>Agaricomycetes</taxon>
        <taxon>Thelephorales</taxon>
        <taxon>Thelephoraceae</taxon>
        <taxon>Thelephora</taxon>
    </lineage>
</organism>
<comment type="caution">
    <text evidence="1">The sequence shown here is derived from an EMBL/GenBank/DDBJ whole genome shotgun (WGS) entry which is preliminary data.</text>
</comment>
<gene>
    <name evidence="1" type="ORF">BDM02DRAFT_3136201</name>
</gene>
<sequence length="1051" mass="115965">MNAHPVPADERPNITPSPPPAQIVFPPILFSPLLFQSNSPLASPHTPPSITRQNPFDLLPASLLNPQSSPPAHPVHDTSPSHDDPNDKTPPPTPHNSLNNTRNTSIETPKNDPHLDMTNNPKISPPVFNTYISASFPSSPPPTVSEDPALDICFEDDALSPLERIYLLSRSAAVYHRVYVARAMSSFLPQVLPQDVLDYVLPILSSLAIDEDETVKEALSAELVHVIWWVVTHYRVVREDGCQPLVSDETNPDVLPICVQAFTPILGTLLLSMNGNVGSNARSAIVGILRRIKRLDDIEDGVDYTQAVDKGGGTNVPADLWIEGLDDLDLTLGLFERKQRRLLEDELLRQVVIGMARLDMQEEEPQSTQGTPYFDALQPSTPYFDQTPYYDALQSPEVLLNPASTRDSYFPAVLAGAYETSGSGNARAEDSTERLKPVHPRLACNSPQPTSDDSTPELSPSGLTPSIKPTASSNGAACLDPSSDSDKTPPAPRRPDIDSIMSGVTIYEGDDWSSRHDQNWMPPKGFEESPQSPVVAYPWMSESVIFGDPAPQNKHEETLGCPITGVTSLGDYHEGVEDEEQAAMGRLSSMSLMAAVTASGPLSEEMKLAFVKEVERVAKDPIYCVRREASYTLGALAKVIPIEIVVSSLLPLLEDLCQDEVWHVRHSALFALPATLARLQPNQRRAVALRVIMPLSRDSSSNVRTAVLEALGEVLYAFHEDEDGVPPELLELFLGRMQDSGSTISCSSSRKSSNEDWSDHYPPWALESSANPREGDANGTDIWNDPTRPLICAFNYPALALTLGKERWGELRELYLELSTSLVVKVRCTLAASLGELAKILGVENTHNDLMRVFKSSITAEEGEVRLKAIEALELFVSQLGDDDRWEVVEVLLSTWNSDLLRGWREREGVVKLLSIFSGYQYDVPDRSYWRGRQLRDILLKGLEDGVASVRDTAISVVPSLFFGWRSRQQRLWGEFVQDLARMASDRKYSRRTTFVATQQGLLLHEPGAESLLEDGTLQIALEKLATDHIPGVRIGVARLVKLVCGKHLRL</sequence>
<reference evidence="1" key="2">
    <citation type="journal article" date="2020" name="Nat. Commun.">
        <title>Large-scale genome sequencing of mycorrhizal fungi provides insights into the early evolution of symbiotic traits.</title>
        <authorList>
            <person name="Miyauchi S."/>
            <person name="Kiss E."/>
            <person name="Kuo A."/>
            <person name="Drula E."/>
            <person name="Kohler A."/>
            <person name="Sanchez-Garcia M."/>
            <person name="Morin E."/>
            <person name="Andreopoulos B."/>
            <person name="Barry K.W."/>
            <person name="Bonito G."/>
            <person name="Buee M."/>
            <person name="Carver A."/>
            <person name="Chen C."/>
            <person name="Cichocki N."/>
            <person name="Clum A."/>
            <person name="Culley D."/>
            <person name="Crous P.W."/>
            <person name="Fauchery L."/>
            <person name="Girlanda M."/>
            <person name="Hayes R.D."/>
            <person name="Keri Z."/>
            <person name="LaButti K."/>
            <person name="Lipzen A."/>
            <person name="Lombard V."/>
            <person name="Magnuson J."/>
            <person name="Maillard F."/>
            <person name="Murat C."/>
            <person name="Nolan M."/>
            <person name="Ohm R.A."/>
            <person name="Pangilinan J."/>
            <person name="Pereira M.F."/>
            <person name="Perotto S."/>
            <person name="Peter M."/>
            <person name="Pfister S."/>
            <person name="Riley R."/>
            <person name="Sitrit Y."/>
            <person name="Stielow J.B."/>
            <person name="Szollosi G."/>
            <person name="Zifcakova L."/>
            <person name="Stursova M."/>
            <person name="Spatafora J.W."/>
            <person name="Tedersoo L."/>
            <person name="Vaario L.M."/>
            <person name="Yamada A."/>
            <person name="Yan M."/>
            <person name="Wang P."/>
            <person name="Xu J."/>
            <person name="Bruns T."/>
            <person name="Baldrian P."/>
            <person name="Vilgalys R."/>
            <person name="Dunand C."/>
            <person name="Henrissat B."/>
            <person name="Grigoriev I.V."/>
            <person name="Hibbett D."/>
            <person name="Nagy L.G."/>
            <person name="Martin F.M."/>
        </authorList>
    </citation>
    <scope>NUCLEOTIDE SEQUENCE</scope>
    <source>
        <strain evidence="1">P2</strain>
    </source>
</reference>
<name>A0ACB6ZSN0_THEGA</name>
<keyword evidence="2" id="KW-1185">Reference proteome</keyword>
<evidence type="ECO:0000313" key="2">
    <source>
        <dbReference type="Proteomes" id="UP000886501"/>
    </source>
</evidence>